<name>A0A2P6ARY7_9GAMM</name>
<dbReference type="AlphaFoldDB" id="A0A2P6ARY7"/>
<feature type="domain" description="PDZ" evidence="1">
    <location>
        <begin position="1"/>
        <end position="51"/>
    </location>
</feature>
<evidence type="ECO:0000259" key="1">
    <source>
        <dbReference type="PROSITE" id="PS50106"/>
    </source>
</evidence>
<dbReference type="PROSITE" id="PS50106">
    <property type="entry name" value="PDZ"/>
    <property type="match status" value="1"/>
</dbReference>
<dbReference type="Pfam" id="PF13180">
    <property type="entry name" value="PDZ_2"/>
    <property type="match status" value="1"/>
</dbReference>
<dbReference type="SUPFAM" id="SSF50156">
    <property type="entry name" value="PDZ domain-like"/>
    <property type="match status" value="1"/>
</dbReference>
<evidence type="ECO:0000313" key="3">
    <source>
        <dbReference type="Proteomes" id="UP000243900"/>
    </source>
</evidence>
<dbReference type="RefSeq" id="WP_146089246.1">
    <property type="nucleotide sequence ID" value="NZ_PTQZ01000140.1"/>
</dbReference>
<feature type="non-terminal residue" evidence="2">
    <location>
        <position position="1"/>
    </location>
</feature>
<evidence type="ECO:0000313" key="2">
    <source>
        <dbReference type="EMBL" id="PQA40626.1"/>
    </source>
</evidence>
<keyword evidence="3" id="KW-1185">Reference proteome</keyword>
<reference evidence="3" key="1">
    <citation type="submission" date="2018-02" db="EMBL/GenBank/DDBJ databases">
        <title>Genome sequencing of Solimonas sp. HR-BB.</title>
        <authorList>
            <person name="Lee Y."/>
            <person name="Jeon C.O."/>
        </authorList>
    </citation>
    <scope>NUCLEOTIDE SEQUENCE [LARGE SCALE GENOMIC DNA]</scope>
    <source>
        <strain evidence="3">HR-E</strain>
    </source>
</reference>
<dbReference type="InterPro" id="IPR036034">
    <property type="entry name" value="PDZ_sf"/>
</dbReference>
<dbReference type="EMBL" id="PTQZ01000140">
    <property type="protein sequence ID" value="PQA40626.1"/>
    <property type="molecule type" value="Genomic_DNA"/>
</dbReference>
<dbReference type="InterPro" id="IPR001478">
    <property type="entry name" value="PDZ"/>
</dbReference>
<sequence>GRPGAQQGERPWLGVRVQAAEGGALLGFVQHGGPAEAGGLSAGDLVVAVDGLRISAANWEKRLSRHAVGDLISVYAFRRDEWLACQCRLESAPLDTCVLSLPDDDAARLPAERWPLQ</sequence>
<gene>
    <name evidence="2" type="ORF">C5O18_06465</name>
</gene>
<dbReference type="SMART" id="SM00228">
    <property type="entry name" value="PDZ"/>
    <property type="match status" value="1"/>
</dbReference>
<accession>A0A2P6ARY7</accession>
<dbReference type="OrthoDB" id="9812068at2"/>
<protein>
    <submittedName>
        <fullName evidence="2">Peptidase M61</fullName>
    </submittedName>
</protein>
<dbReference type="Gene3D" id="2.30.42.10">
    <property type="match status" value="1"/>
</dbReference>
<comment type="caution">
    <text evidence="2">The sequence shown here is derived from an EMBL/GenBank/DDBJ whole genome shotgun (WGS) entry which is preliminary data.</text>
</comment>
<dbReference type="Proteomes" id="UP000243900">
    <property type="component" value="Unassembled WGS sequence"/>
</dbReference>
<organism evidence="2 3">
    <name type="scientific">Amnimonas aquatica</name>
    <dbReference type="NCBI Taxonomy" id="2094561"/>
    <lineage>
        <taxon>Bacteria</taxon>
        <taxon>Pseudomonadati</taxon>
        <taxon>Pseudomonadota</taxon>
        <taxon>Gammaproteobacteria</taxon>
        <taxon>Moraxellales</taxon>
        <taxon>Moraxellaceae</taxon>
        <taxon>Amnimonas</taxon>
    </lineage>
</organism>
<proteinExistence type="predicted"/>